<comment type="caution">
    <text evidence="1">The sequence shown here is derived from an EMBL/GenBank/DDBJ whole genome shotgun (WGS) entry which is preliminary data.</text>
</comment>
<proteinExistence type="predicted"/>
<dbReference type="EMBL" id="BNJF01000001">
    <property type="protein sequence ID" value="GHO43609.1"/>
    <property type="molecule type" value="Genomic_DNA"/>
</dbReference>
<organism evidence="1 2">
    <name type="scientific">Ktedonospora formicarum</name>
    <dbReference type="NCBI Taxonomy" id="2778364"/>
    <lineage>
        <taxon>Bacteria</taxon>
        <taxon>Bacillati</taxon>
        <taxon>Chloroflexota</taxon>
        <taxon>Ktedonobacteria</taxon>
        <taxon>Ktedonobacterales</taxon>
        <taxon>Ktedonobacteraceae</taxon>
        <taxon>Ktedonospora</taxon>
    </lineage>
</organism>
<keyword evidence="2" id="KW-1185">Reference proteome</keyword>
<dbReference type="AlphaFoldDB" id="A0A8J3I147"/>
<reference evidence="1" key="1">
    <citation type="submission" date="2020-10" db="EMBL/GenBank/DDBJ databases">
        <title>Taxonomic study of unclassified bacteria belonging to the class Ktedonobacteria.</title>
        <authorList>
            <person name="Yabe S."/>
            <person name="Wang C.M."/>
            <person name="Zheng Y."/>
            <person name="Sakai Y."/>
            <person name="Cavaletti L."/>
            <person name="Monciardini P."/>
            <person name="Donadio S."/>
        </authorList>
    </citation>
    <scope>NUCLEOTIDE SEQUENCE</scope>
    <source>
        <strain evidence="1">SOSP1-1</strain>
    </source>
</reference>
<evidence type="ECO:0000313" key="2">
    <source>
        <dbReference type="Proteomes" id="UP000612362"/>
    </source>
</evidence>
<accession>A0A8J3I147</accession>
<sequence>MNSIQHISYSPIMSPKDRALTLTQQALAYHTHLQHTKDVLRIEDKQEATAWSVR</sequence>
<gene>
    <name evidence="1" type="ORF">KSX_17720</name>
</gene>
<protein>
    <submittedName>
        <fullName evidence="1">Uncharacterized protein</fullName>
    </submittedName>
</protein>
<evidence type="ECO:0000313" key="1">
    <source>
        <dbReference type="EMBL" id="GHO43609.1"/>
    </source>
</evidence>
<dbReference type="Proteomes" id="UP000612362">
    <property type="component" value="Unassembled WGS sequence"/>
</dbReference>
<name>A0A8J3I147_9CHLR</name>